<organism evidence="1 2">
    <name type="scientific">Schistosoma margrebowiei</name>
    <dbReference type="NCBI Taxonomy" id="48269"/>
    <lineage>
        <taxon>Eukaryota</taxon>
        <taxon>Metazoa</taxon>
        <taxon>Spiralia</taxon>
        <taxon>Lophotrochozoa</taxon>
        <taxon>Platyhelminthes</taxon>
        <taxon>Trematoda</taxon>
        <taxon>Digenea</taxon>
        <taxon>Strigeidida</taxon>
        <taxon>Schistosomatoidea</taxon>
        <taxon>Schistosomatidae</taxon>
        <taxon>Schistosoma</taxon>
    </lineage>
</organism>
<name>A0A183M6D9_9TREM</name>
<dbReference type="EMBL" id="UZAI01006637">
    <property type="protein sequence ID" value="VDO96202.1"/>
    <property type="molecule type" value="Genomic_DNA"/>
</dbReference>
<dbReference type="PANTHER" id="PTHR47027:SF25">
    <property type="entry name" value="REVERSE TRANSCRIPTASE DOMAIN-CONTAINING PROTEIN"/>
    <property type="match status" value="1"/>
</dbReference>
<dbReference type="InterPro" id="IPR045609">
    <property type="entry name" value="DUF6451"/>
</dbReference>
<evidence type="ECO:0000313" key="1">
    <source>
        <dbReference type="EMBL" id="VDO96202.1"/>
    </source>
</evidence>
<proteinExistence type="predicted"/>
<dbReference type="AlphaFoldDB" id="A0A183M6D9"/>
<sequence>MHTHEQTQVGTASIATASISIGFNIHKRKNNIVKYNTENTNEITFEREAPETSNYLLSIIDEHGRPDADVKESIGKARAAFLQLKNIWKSKQLSINYKVIIFNTNVKTVLLYGAETWRTTTTIIKSAQVLTNHLLYKILDLISNNLLREKTNQLRAEEEIRKGTGSG</sequence>
<reference evidence="1 2" key="1">
    <citation type="submission" date="2018-11" db="EMBL/GenBank/DDBJ databases">
        <authorList>
            <consortium name="Pathogen Informatics"/>
        </authorList>
    </citation>
    <scope>NUCLEOTIDE SEQUENCE [LARGE SCALE GENOMIC DNA]</scope>
    <source>
        <strain evidence="1 2">Zambia</strain>
    </source>
</reference>
<dbReference type="Proteomes" id="UP000277204">
    <property type="component" value="Unassembled WGS sequence"/>
</dbReference>
<accession>A0A183M6D9</accession>
<keyword evidence="2" id="KW-1185">Reference proteome</keyword>
<dbReference type="PANTHER" id="PTHR47027">
    <property type="entry name" value="REVERSE TRANSCRIPTASE DOMAIN-CONTAINING PROTEIN"/>
    <property type="match status" value="1"/>
</dbReference>
<protein>
    <submittedName>
        <fullName evidence="1">Uncharacterized protein</fullName>
    </submittedName>
</protein>
<evidence type="ECO:0000313" key="2">
    <source>
        <dbReference type="Proteomes" id="UP000277204"/>
    </source>
</evidence>
<gene>
    <name evidence="1" type="ORF">SMRZ_LOCUS11614</name>
</gene>
<dbReference type="Pfam" id="PF20049">
    <property type="entry name" value="DUF6451"/>
    <property type="match status" value="1"/>
</dbReference>